<sequence length="79" mass="9444">MLNSAQFANNAFVLYYLYSYTIIIIIVIPFYILSVKTVYFIFMLVSNFNTMSGYLLLESKQLRPIMYAILCWVYLWLFI</sequence>
<evidence type="ECO:0000313" key="3">
    <source>
        <dbReference type="Proteomes" id="UP000593567"/>
    </source>
</evidence>
<keyword evidence="1" id="KW-0812">Transmembrane</keyword>
<comment type="caution">
    <text evidence="2">The sequence shown here is derived from an EMBL/GenBank/DDBJ whole genome shotgun (WGS) entry which is preliminary data.</text>
</comment>
<protein>
    <submittedName>
        <fullName evidence="2">Uncharacterized protein</fullName>
    </submittedName>
</protein>
<keyword evidence="1" id="KW-1133">Transmembrane helix</keyword>
<evidence type="ECO:0000313" key="2">
    <source>
        <dbReference type="EMBL" id="KAF6030350.1"/>
    </source>
</evidence>
<reference evidence="2" key="1">
    <citation type="submission" date="2020-06" db="EMBL/GenBank/DDBJ databases">
        <title>Draft genome of Bugula neritina, a colonial animal packing powerful symbionts and potential medicines.</title>
        <authorList>
            <person name="Rayko M."/>
        </authorList>
    </citation>
    <scope>NUCLEOTIDE SEQUENCE [LARGE SCALE GENOMIC DNA]</scope>
    <source>
        <strain evidence="2">Kwan_BN1</strain>
    </source>
</reference>
<dbReference type="Proteomes" id="UP000593567">
    <property type="component" value="Unassembled WGS sequence"/>
</dbReference>
<name>A0A7J7JVC2_BUGNE</name>
<dbReference type="EMBL" id="VXIV02001713">
    <property type="protein sequence ID" value="KAF6030350.1"/>
    <property type="molecule type" value="Genomic_DNA"/>
</dbReference>
<proteinExistence type="predicted"/>
<feature type="transmembrane region" description="Helical" evidence="1">
    <location>
        <begin position="38"/>
        <end position="57"/>
    </location>
</feature>
<accession>A0A7J7JVC2</accession>
<gene>
    <name evidence="2" type="ORF">EB796_011335</name>
</gene>
<organism evidence="2 3">
    <name type="scientific">Bugula neritina</name>
    <name type="common">Brown bryozoan</name>
    <name type="synonym">Sertularia neritina</name>
    <dbReference type="NCBI Taxonomy" id="10212"/>
    <lineage>
        <taxon>Eukaryota</taxon>
        <taxon>Metazoa</taxon>
        <taxon>Spiralia</taxon>
        <taxon>Lophotrochozoa</taxon>
        <taxon>Bryozoa</taxon>
        <taxon>Gymnolaemata</taxon>
        <taxon>Cheilostomatida</taxon>
        <taxon>Flustrina</taxon>
        <taxon>Buguloidea</taxon>
        <taxon>Bugulidae</taxon>
        <taxon>Bugula</taxon>
    </lineage>
</organism>
<keyword evidence="3" id="KW-1185">Reference proteome</keyword>
<evidence type="ECO:0000256" key="1">
    <source>
        <dbReference type="SAM" id="Phobius"/>
    </source>
</evidence>
<feature type="transmembrane region" description="Helical" evidence="1">
    <location>
        <begin position="12"/>
        <end position="32"/>
    </location>
</feature>
<keyword evidence="1" id="KW-0472">Membrane</keyword>
<dbReference type="AlphaFoldDB" id="A0A7J7JVC2"/>